<dbReference type="InterPro" id="IPR025269">
    <property type="entry name" value="SAM-like_dom"/>
</dbReference>
<dbReference type="Pfam" id="PF13102">
    <property type="entry name" value="Phage_int_SAM_5"/>
    <property type="match status" value="1"/>
</dbReference>
<dbReference type="STRING" id="1122938.SAMN05660772_02845"/>
<dbReference type="GO" id="GO:0015074">
    <property type="term" value="P:DNA integration"/>
    <property type="evidence" value="ECO:0007669"/>
    <property type="project" value="UniProtKB-KW"/>
</dbReference>
<dbReference type="SUPFAM" id="SSF56349">
    <property type="entry name" value="DNA breaking-rejoining enzymes"/>
    <property type="match status" value="1"/>
</dbReference>
<dbReference type="Proteomes" id="UP000192408">
    <property type="component" value="Unassembled WGS sequence"/>
</dbReference>
<evidence type="ECO:0000256" key="1">
    <source>
        <dbReference type="ARBA" id="ARBA00022908"/>
    </source>
</evidence>
<keyword evidence="2 3" id="KW-0238">DNA-binding</keyword>
<dbReference type="InterPro" id="IPR011010">
    <property type="entry name" value="DNA_brk_join_enz"/>
</dbReference>
<accession>A0A1W1V5N9</accession>
<evidence type="ECO:0000259" key="4">
    <source>
        <dbReference type="PROSITE" id="PS51900"/>
    </source>
</evidence>
<organism evidence="5 6">
    <name type="scientific">Pasteurella testudinis DSM 23072</name>
    <dbReference type="NCBI Taxonomy" id="1122938"/>
    <lineage>
        <taxon>Bacteria</taxon>
        <taxon>Pseudomonadati</taxon>
        <taxon>Pseudomonadota</taxon>
        <taxon>Gammaproteobacteria</taxon>
        <taxon>Pasteurellales</taxon>
        <taxon>Pasteurellaceae</taxon>
        <taxon>Pasteurella</taxon>
    </lineage>
</organism>
<dbReference type="RefSeq" id="WP_143933448.1">
    <property type="nucleotide sequence ID" value="NZ_FWWV01000051.1"/>
</dbReference>
<proteinExistence type="predicted"/>
<dbReference type="GO" id="GO:0003677">
    <property type="term" value="F:DNA binding"/>
    <property type="evidence" value="ECO:0007669"/>
    <property type="project" value="UniProtKB-UniRule"/>
</dbReference>
<feature type="non-terminal residue" evidence="5">
    <location>
        <position position="229"/>
    </location>
</feature>
<dbReference type="InterPro" id="IPR022000">
    <property type="entry name" value="Min27-like_integrase_DNA_bind"/>
</dbReference>
<evidence type="ECO:0000256" key="3">
    <source>
        <dbReference type="PROSITE-ProRule" id="PRU01248"/>
    </source>
</evidence>
<dbReference type="Gene3D" id="1.10.150.130">
    <property type="match status" value="1"/>
</dbReference>
<keyword evidence="6" id="KW-1185">Reference proteome</keyword>
<evidence type="ECO:0000313" key="6">
    <source>
        <dbReference type="Proteomes" id="UP000192408"/>
    </source>
</evidence>
<keyword evidence="1" id="KW-0229">DNA integration</keyword>
<dbReference type="PROSITE" id="PS51900">
    <property type="entry name" value="CB"/>
    <property type="match status" value="1"/>
</dbReference>
<gene>
    <name evidence="5" type="ORF">SAMN05660772_02845</name>
</gene>
<feature type="domain" description="Core-binding (CB)" evidence="4">
    <location>
        <begin position="87"/>
        <end position="165"/>
    </location>
</feature>
<evidence type="ECO:0000313" key="5">
    <source>
        <dbReference type="EMBL" id="SMB88626.1"/>
    </source>
</evidence>
<sequence length="229" mass="26378">MGEKKQNPRGITIRKHKSRETINITFTFRGVRCREPLNLPVTQSNINYAARLLGEIQNKIERNTFHYADYFPTSPKLKLFGKMIEGVTVLHYLNEYVETCRKRNLSPSTLDGYLKVINGLAHFHSVVVSQLTPAMVKNWIKQQNTTSKTIRNKLSVLRSAVDEAVMDGVIQINPVATVTVDRYKAKKQDGNSDDEYEVDPFTPEEVQLILDNCRYQQWRNLFLFALRTG</sequence>
<protein>
    <submittedName>
        <fullName evidence="5">Site-specific recombinase XerC</fullName>
    </submittedName>
</protein>
<dbReference type="Pfam" id="PF12167">
    <property type="entry name" value="Arm-DNA-bind_2"/>
    <property type="match status" value="1"/>
</dbReference>
<dbReference type="AlphaFoldDB" id="A0A1W1V5N9"/>
<evidence type="ECO:0000256" key="2">
    <source>
        <dbReference type="ARBA" id="ARBA00023125"/>
    </source>
</evidence>
<dbReference type="InterPro" id="IPR044068">
    <property type="entry name" value="CB"/>
</dbReference>
<reference evidence="6" key="1">
    <citation type="submission" date="2017-04" db="EMBL/GenBank/DDBJ databases">
        <authorList>
            <person name="Varghese N."/>
            <person name="Submissions S."/>
        </authorList>
    </citation>
    <scope>NUCLEOTIDE SEQUENCE [LARGE SCALE GENOMIC DNA]</scope>
    <source>
        <strain evidence="6">DSM 23072</strain>
    </source>
</reference>
<name>A0A1W1V5N9_9PAST</name>
<dbReference type="InterPro" id="IPR010998">
    <property type="entry name" value="Integrase_recombinase_N"/>
</dbReference>
<dbReference type="EMBL" id="FWWV01000051">
    <property type="protein sequence ID" value="SMB88626.1"/>
    <property type="molecule type" value="Genomic_DNA"/>
</dbReference>